<dbReference type="InterPro" id="IPR015854">
    <property type="entry name" value="ABC_transpr_LolD-like"/>
</dbReference>
<dbReference type="Pfam" id="PF00005">
    <property type="entry name" value="ABC_tran"/>
    <property type="match status" value="1"/>
</dbReference>
<dbReference type="InterPro" id="IPR003593">
    <property type="entry name" value="AAA+_ATPase"/>
</dbReference>
<dbReference type="AlphaFoldDB" id="A0A554LKE7"/>
<accession>A0A554LKE7</accession>
<evidence type="ECO:0000256" key="2">
    <source>
        <dbReference type="ARBA" id="ARBA00022741"/>
    </source>
</evidence>
<evidence type="ECO:0000313" key="5">
    <source>
        <dbReference type="EMBL" id="TSC93332.1"/>
    </source>
</evidence>
<evidence type="ECO:0000256" key="1">
    <source>
        <dbReference type="ARBA" id="ARBA00022448"/>
    </source>
</evidence>
<dbReference type="Gene3D" id="3.40.50.300">
    <property type="entry name" value="P-loop containing nucleotide triphosphate hydrolases"/>
    <property type="match status" value="1"/>
</dbReference>
<dbReference type="PANTHER" id="PTHR24220:SF86">
    <property type="entry name" value="ABC TRANSPORTER ABCH.1"/>
    <property type="match status" value="1"/>
</dbReference>
<dbReference type="InterPro" id="IPR017871">
    <property type="entry name" value="ABC_transporter-like_CS"/>
</dbReference>
<comment type="caution">
    <text evidence="5">The sequence shown here is derived from an EMBL/GenBank/DDBJ whole genome shotgun (WGS) entry which is preliminary data.</text>
</comment>
<dbReference type="InterPro" id="IPR003439">
    <property type="entry name" value="ABC_transporter-like_ATP-bd"/>
</dbReference>
<dbReference type="PROSITE" id="PS00211">
    <property type="entry name" value="ABC_TRANSPORTER_1"/>
    <property type="match status" value="1"/>
</dbReference>
<dbReference type="FunFam" id="3.40.50.300:FF:000032">
    <property type="entry name" value="Export ABC transporter ATP-binding protein"/>
    <property type="match status" value="1"/>
</dbReference>
<keyword evidence="2" id="KW-0547">Nucleotide-binding</keyword>
<dbReference type="GO" id="GO:0005524">
    <property type="term" value="F:ATP binding"/>
    <property type="evidence" value="ECO:0007669"/>
    <property type="project" value="UniProtKB-KW"/>
</dbReference>
<dbReference type="PANTHER" id="PTHR24220">
    <property type="entry name" value="IMPORT ATP-BINDING PROTEIN"/>
    <property type="match status" value="1"/>
</dbReference>
<organism evidence="5 6">
    <name type="scientific">Candidatus Berkelbacteria bacterium Licking1014_7</name>
    <dbReference type="NCBI Taxonomy" id="2017147"/>
    <lineage>
        <taxon>Bacteria</taxon>
        <taxon>Candidatus Berkelbacteria</taxon>
    </lineage>
</organism>
<keyword evidence="1" id="KW-0813">Transport</keyword>
<dbReference type="CDD" id="cd03255">
    <property type="entry name" value="ABC_MJ0796_LolCDE_FtsE"/>
    <property type="match status" value="1"/>
</dbReference>
<sequence>MKIPNVISLQNISKNYQLGENKLEILKNINLEIGKGEFIVIKGPSGSGKSTLLNIIGLLDKPSSGKYFLENKIIDRKTNTNVLAKLRCEKIGMVFQTFNLIPRMSAKANVALPMIYNKTKKIKSRAEQLLKTVGLLERAKHMPSMLSGGEKQRVAIARALSNNPDIILADEPTGNLDSKTGEQILRILQSLNKQGKTLIVVTHNQSIAKQAQRIIEIKDGRIK</sequence>
<dbReference type="Proteomes" id="UP000315689">
    <property type="component" value="Unassembled WGS sequence"/>
</dbReference>
<evidence type="ECO:0000259" key="4">
    <source>
        <dbReference type="PROSITE" id="PS50893"/>
    </source>
</evidence>
<dbReference type="GO" id="GO:0098796">
    <property type="term" value="C:membrane protein complex"/>
    <property type="evidence" value="ECO:0007669"/>
    <property type="project" value="UniProtKB-ARBA"/>
</dbReference>
<keyword evidence="3 5" id="KW-0067">ATP-binding</keyword>
<dbReference type="GO" id="GO:0016887">
    <property type="term" value="F:ATP hydrolysis activity"/>
    <property type="evidence" value="ECO:0007669"/>
    <property type="project" value="InterPro"/>
</dbReference>
<dbReference type="GO" id="GO:0005886">
    <property type="term" value="C:plasma membrane"/>
    <property type="evidence" value="ECO:0007669"/>
    <property type="project" value="TreeGrafter"/>
</dbReference>
<evidence type="ECO:0000256" key="3">
    <source>
        <dbReference type="ARBA" id="ARBA00022840"/>
    </source>
</evidence>
<dbReference type="EMBL" id="VMGK01000003">
    <property type="protein sequence ID" value="TSC93332.1"/>
    <property type="molecule type" value="Genomic_DNA"/>
</dbReference>
<dbReference type="SUPFAM" id="SSF52540">
    <property type="entry name" value="P-loop containing nucleoside triphosphate hydrolases"/>
    <property type="match status" value="1"/>
</dbReference>
<gene>
    <name evidence="5" type="ORF">CEN89_115</name>
</gene>
<proteinExistence type="predicted"/>
<dbReference type="InterPro" id="IPR017911">
    <property type="entry name" value="MacB-like_ATP-bd"/>
</dbReference>
<dbReference type="SMART" id="SM00382">
    <property type="entry name" value="AAA"/>
    <property type="match status" value="1"/>
</dbReference>
<evidence type="ECO:0000313" key="6">
    <source>
        <dbReference type="Proteomes" id="UP000315689"/>
    </source>
</evidence>
<feature type="domain" description="ABC transporter" evidence="4">
    <location>
        <begin position="7"/>
        <end position="223"/>
    </location>
</feature>
<reference evidence="5 6" key="1">
    <citation type="submission" date="2017-07" db="EMBL/GenBank/DDBJ databases">
        <title>Mechanisms for carbon and nitrogen cycling indicate functional differentiation within the Candidate Phyla Radiation.</title>
        <authorList>
            <person name="Danczak R.E."/>
            <person name="Johnston M.D."/>
            <person name="Kenah C."/>
            <person name="Slattery M."/>
            <person name="Wrighton K.C."/>
            <person name="Wilkins M.J."/>
        </authorList>
    </citation>
    <scope>NUCLEOTIDE SEQUENCE [LARGE SCALE GENOMIC DNA]</scope>
    <source>
        <strain evidence="5">Licking1014_7</strain>
    </source>
</reference>
<dbReference type="InterPro" id="IPR027417">
    <property type="entry name" value="P-loop_NTPase"/>
</dbReference>
<dbReference type="GO" id="GO:0022857">
    <property type="term" value="F:transmembrane transporter activity"/>
    <property type="evidence" value="ECO:0007669"/>
    <property type="project" value="TreeGrafter"/>
</dbReference>
<protein>
    <submittedName>
        <fullName evidence="5">Putative ABC transport system ATP-binding protein</fullName>
    </submittedName>
</protein>
<name>A0A554LKE7_9BACT</name>
<dbReference type="PROSITE" id="PS50893">
    <property type="entry name" value="ABC_TRANSPORTER_2"/>
    <property type="match status" value="1"/>
</dbReference>